<dbReference type="eggNOG" id="COG4636">
    <property type="taxonomic scope" value="Bacteria"/>
</dbReference>
<evidence type="ECO:0000313" key="2">
    <source>
        <dbReference type="EMBL" id="ABG51110.1"/>
    </source>
</evidence>
<reference evidence="2" key="1">
    <citation type="submission" date="2006-06" db="EMBL/GenBank/DDBJ databases">
        <title>Complete sequence of Trichodesmium erythraeum IMS101.</title>
        <authorList>
            <consortium name="US DOE Joint Genome Institute"/>
            <person name="Copeland A."/>
            <person name="Lucas S."/>
            <person name="Lapidus A."/>
            <person name="Barry K."/>
            <person name="Detter J.C."/>
            <person name="Glavina del Rio T."/>
            <person name="Hammon N."/>
            <person name="Israni S."/>
            <person name="Dalin E."/>
            <person name="Tice H."/>
            <person name="Pitluck S."/>
            <person name="Kiss H."/>
            <person name="Munk A.C."/>
            <person name="Brettin T."/>
            <person name="Bruce D."/>
            <person name="Han C."/>
            <person name="Tapia R."/>
            <person name="Gilna P."/>
            <person name="Schmutz J."/>
            <person name="Larimer F."/>
            <person name="Land M."/>
            <person name="Hauser L."/>
            <person name="Kyrpides N."/>
            <person name="Kim E."/>
            <person name="Richardson P."/>
        </authorList>
    </citation>
    <scope>NUCLEOTIDE SEQUENCE [LARGE SCALE GENOMIC DNA]</scope>
    <source>
        <strain evidence="2">IMS101</strain>
    </source>
</reference>
<name>Q114G4_TRIEI</name>
<sequence>MAGASDGYVTIAGNLFALLINYLGHSGGRTYMSDMKAHIEITNTFFYPDIMVICDARDKALPNHKKYICLIVEILFDQKLANYFVFPTI</sequence>
<dbReference type="InterPro" id="IPR012296">
    <property type="entry name" value="Nuclease_put_TT1808"/>
</dbReference>
<dbReference type="KEGG" id="ter:Tery_1854"/>
<dbReference type="Gene3D" id="3.90.1570.10">
    <property type="entry name" value="tt1808, chain A"/>
    <property type="match status" value="1"/>
</dbReference>
<dbReference type="CDD" id="cd06260">
    <property type="entry name" value="DUF820-like"/>
    <property type="match status" value="1"/>
</dbReference>
<dbReference type="PANTHER" id="PTHR36558">
    <property type="entry name" value="GLR1098 PROTEIN"/>
    <property type="match status" value="1"/>
</dbReference>
<organism evidence="2">
    <name type="scientific">Trichodesmium erythraeum (strain IMS101)</name>
    <dbReference type="NCBI Taxonomy" id="203124"/>
    <lineage>
        <taxon>Bacteria</taxon>
        <taxon>Bacillati</taxon>
        <taxon>Cyanobacteriota</taxon>
        <taxon>Cyanophyceae</taxon>
        <taxon>Oscillatoriophycideae</taxon>
        <taxon>Oscillatoriales</taxon>
        <taxon>Microcoleaceae</taxon>
        <taxon>Trichodesmium</taxon>
    </lineage>
</organism>
<evidence type="ECO:0000259" key="1">
    <source>
        <dbReference type="Pfam" id="PF05685"/>
    </source>
</evidence>
<protein>
    <recommendedName>
        <fullName evidence="1">Putative restriction endonuclease domain-containing protein</fullName>
    </recommendedName>
</protein>
<dbReference type="InterPro" id="IPR008538">
    <property type="entry name" value="Uma2"/>
</dbReference>
<proteinExistence type="predicted"/>
<dbReference type="STRING" id="203124.Tery_1854"/>
<dbReference type="HOGENOM" id="CLU_2453740_0_0_3"/>
<dbReference type="Pfam" id="PF05685">
    <property type="entry name" value="Uma2"/>
    <property type="match status" value="1"/>
</dbReference>
<feature type="domain" description="Putative restriction endonuclease" evidence="1">
    <location>
        <begin position="4"/>
        <end position="75"/>
    </location>
</feature>
<dbReference type="PANTHER" id="PTHR36558:SF1">
    <property type="entry name" value="RESTRICTION ENDONUCLEASE DOMAIN-CONTAINING PROTEIN-RELATED"/>
    <property type="match status" value="1"/>
</dbReference>
<dbReference type="AlphaFoldDB" id="Q114G4"/>
<dbReference type="EMBL" id="CP000393">
    <property type="protein sequence ID" value="ABG51110.1"/>
    <property type="molecule type" value="Genomic_DNA"/>
</dbReference>
<accession>Q114G4</accession>
<gene>
    <name evidence="2" type="ordered locus">Tery_1854</name>
</gene>